<dbReference type="PANTHER" id="PTHR43691">
    <property type="entry name" value="URIDINE PHOSPHORYLASE"/>
    <property type="match status" value="1"/>
</dbReference>
<comment type="caution">
    <text evidence="4">The sequence shown here is derived from an EMBL/GenBank/DDBJ whole genome shotgun (WGS) entry which is preliminary data.</text>
</comment>
<evidence type="ECO:0000313" key="4">
    <source>
        <dbReference type="EMBL" id="GFT07325.1"/>
    </source>
</evidence>
<dbReference type="Proteomes" id="UP000887013">
    <property type="component" value="Unassembled WGS sequence"/>
</dbReference>
<dbReference type="InterPro" id="IPR000845">
    <property type="entry name" value="Nucleoside_phosphorylase_d"/>
</dbReference>
<comment type="similarity">
    <text evidence="1">Belongs to the PNP/UDP phosphorylase family.</text>
</comment>
<evidence type="ECO:0000259" key="3">
    <source>
        <dbReference type="Pfam" id="PF01048"/>
    </source>
</evidence>
<protein>
    <submittedName>
        <fullName evidence="4">Uridine phosphorylase 2</fullName>
    </submittedName>
</protein>
<evidence type="ECO:0000256" key="1">
    <source>
        <dbReference type="ARBA" id="ARBA00010456"/>
    </source>
</evidence>
<feature type="binding site" evidence="2">
    <location>
        <position position="233"/>
    </location>
    <ligand>
        <name>substrate</name>
    </ligand>
</feature>
<organism evidence="4 5">
    <name type="scientific">Nephila pilipes</name>
    <name type="common">Giant wood spider</name>
    <name type="synonym">Nephila maculata</name>
    <dbReference type="NCBI Taxonomy" id="299642"/>
    <lineage>
        <taxon>Eukaryota</taxon>
        <taxon>Metazoa</taxon>
        <taxon>Ecdysozoa</taxon>
        <taxon>Arthropoda</taxon>
        <taxon>Chelicerata</taxon>
        <taxon>Arachnida</taxon>
        <taxon>Araneae</taxon>
        <taxon>Araneomorphae</taxon>
        <taxon>Entelegynae</taxon>
        <taxon>Araneoidea</taxon>
        <taxon>Nephilidae</taxon>
        <taxon>Nephila</taxon>
    </lineage>
</organism>
<sequence length="418" mass="47230">MYNCYDSENSFYIDEQTREKYCNGDFSRCRRRSSVKNPHLEEMKEDVLYHLGLTTLNDDLRIMFGDVKFVCVGGTPERMKDFAEYVNKILNLCCSKNEQQNVSKSSRYSMYKTGPVLCVSHGIGSPSISIVLHEIMKLLHHAGAEAPVFLRIGTSGGLGIPPGSVVITSVSVNGMLKPYQELVVLGQKIQRPSTLDEELCKELKIVANKHLKNCTVVVGKTMCADDFYEGQGRLDGAFCEYSSDDKLSYLKKLKEAGVVNIEMESLTFGAMCRNAGLKGGVICVTLVDRLKDDQVTVSGEECKNWQQRVLHLAAIRSPCSSGCLNKRYQSRDIYKVAAISLMYTWTIVVITKHLNHQYTCCKQTPPYDQYFKSCDINQYEVFLDHDRHHDSHHVFTAVLKPVLEVLLLATTKNHLMKY</sequence>
<reference evidence="4" key="1">
    <citation type="submission" date="2020-08" db="EMBL/GenBank/DDBJ databases">
        <title>Multicomponent nature underlies the extraordinary mechanical properties of spider dragline silk.</title>
        <authorList>
            <person name="Kono N."/>
            <person name="Nakamura H."/>
            <person name="Mori M."/>
            <person name="Yoshida Y."/>
            <person name="Ohtoshi R."/>
            <person name="Malay A.D."/>
            <person name="Moran D.A.P."/>
            <person name="Tomita M."/>
            <person name="Numata K."/>
            <person name="Arakawa K."/>
        </authorList>
    </citation>
    <scope>NUCLEOTIDE SEQUENCE</scope>
</reference>
<dbReference type="InterPro" id="IPR010059">
    <property type="entry name" value="Uridine_phosphorylase_euk"/>
</dbReference>
<dbReference type="Gene3D" id="3.40.50.1580">
    <property type="entry name" value="Nucleoside phosphorylase domain"/>
    <property type="match status" value="1"/>
</dbReference>
<dbReference type="EMBL" id="BMAW01103087">
    <property type="protein sequence ID" value="GFT07325.1"/>
    <property type="molecule type" value="Genomic_DNA"/>
</dbReference>
<dbReference type="NCBIfam" id="TIGR01719">
    <property type="entry name" value="euk_UDPppase"/>
    <property type="match status" value="1"/>
</dbReference>
<feature type="domain" description="Nucleoside phosphorylase" evidence="3">
    <location>
        <begin position="68"/>
        <end position="308"/>
    </location>
</feature>
<dbReference type="GO" id="GO:0004850">
    <property type="term" value="F:uridine phosphorylase activity"/>
    <property type="evidence" value="ECO:0007669"/>
    <property type="project" value="InterPro"/>
</dbReference>
<dbReference type="Pfam" id="PF01048">
    <property type="entry name" value="PNP_UDP_1"/>
    <property type="match status" value="1"/>
</dbReference>
<dbReference type="SUPFAM" id="SSF53167">
    <property type="entry name" value="Purine and uridine phosphorylases"/>
    <property type="match status" value="1"/>
</dbReference>
<keyword evidence="5" id="KW-1185">Reference proteome</keyword>
<dbReference type="GO" id="GO:0006218">
    <property type="term" value="P:uridine catabolic process"/>
    <property type="evidence" value="ECO:0007669"/>
    <property type="project" value="TreeGrafter"/>
</dbReference>
<dbReference type="AlphaFoldDB" id="A0A8X6TGY0"/>
<dbReference type="GO" id="GO:0005829">
    <property type="term" value="C:cytosol"/>
    <property type="evidence" value="ECO:0007669"/>
    <property type="project" value="TreeGrafter"/>
</dbReference>
<dbReference type="PANTHER" id="PTHR43691:SF11">
    <property type="entry name" value="FI09636P-RELATED"/>
    <property type="match status" value="1"/>
</dbReference>
<dbReference type="GO" id="GO:0009166">
    <property type="term" value="P:nucleotide catabolic process"/>
    <property type="evidence" value="ECO:0007669"/>
    <property type="project" value="InterPro"/>
</dbReference>
<evidence type="ECO:0000256" key="2">
    <source>
        <dbReference type="PIRSR" id="PIRSR610059-50"/>
    </source>
</evidence>
<dbReference type="InterPro" id="IPR035994">
    <property type="entry name" value="Nucleoside_phosphorylase_sf"/>
</dbReference>
<dbReference type="CDD" id="cd17763">
    <property type="entry name" value="UP_hUPP-like"/>
    <property type="match status" value="1"/>
</dbReference>
<proteinExistence type="inferred from homology"/>
<feature type="binding site" evidence="2">
    <location>
        <position position="107"/>
    </location>
    <ligand>
        <name>phosphate</name>
        <dbReference type="ChEBI" id="CHEBI:43474"/>
    </ligand>
</feature>
<dbReference type="OrthoDB" id="204058at2759"/>
<feature type="binding site" evidence="2">
    <location>
        <begin position="151"/>
        <end position="154"/>
    </location>
    <ligand>
        <name>phosphate</name>
        <dbReference type="ChEBI" id="CHEBI:43474"/>
    </ligand>
</feature>
<evidence type="ECO:0000313" key="5">
    <source>
        <dbReference type="Proteomes" id="UP000887013"/>
    </source>
</evidence>
<accession>A0A8X6TGY0</accession>
<feature type="binding site" evidence="2">
    <location>
        <position position="231"/>
    </location>
    <ligand>
        <name>substrate</name>
    </ligand>
</feature>
<gene>
    <name evidence="4" type="primary">Upp2</name>
    <name evidence="4" type="ORF">NPIL_492711</name>
</gene>
<name>A0A8X6TGY0_NEPPI</name>